<comment type="caution">
    <text evidence="1">The sequence shown here is derived from an EMBL/GenBank/DDBJ whole genome shotgun (WGS) entry which is preliminary data.</text>
</comment>
<accession>A0A9Q0MKC2</accession>
<keyword evidence="2" id="KW-1185">Reference proteome</keyword>
<name>A0A9Q0MKC2_BLOTA</name>
<evidence type="ECO:0000313" key="2">
    <source>
        <dbReference type="Proteomes" id="UP001142055"/>
    </source>
</evidence>
<dbReference type="EMBL" id="JAPWDV010000001">
    <property type="protein sequence ID" value="KAJ6225897.1"/>
    <property type="molecule type" value="Genomic_DNA"/>
</dbReference>
<protein>
    <submittedName>
        <fullName evidence="1">Uncharacterized protein</fullName>
    </submittedName>
</protein>
<dbReference type="Proteomes" id="UP001142055">
    <property type="component" value="Chromosome 1"/>
</dbReference>
<reference evidence="1" key="1">
    <citation type="submission" date="2022-12" db="EMBL/GenBank/DDBJ databases">
        <title>Genome assemblies of Blomia tropicalis.</title>
        <authorList>
            <person name="Cui Y."/>
        </authorList>
    </citation>
    <scope>NUCLEOTIDE SEQUENCE</scope>
    <source>
        <tissue evidence="1">Adult mites</tissue>
    </source>
</reference>
<feature type="non-terminal residue" evidence="1">
    <location>
        <position position="53"/>
    </location>
</feature>
<dbReference type="AlphaFoldDB" id="A0A9Q0MKC2"/>
<organism evidence="1 2">
    <name type="scientific">Blomia tropicalis</name>
    <name type="common">Mite</name>
    <dbReference type="NCBI Taxonomy" id="40697"/>
    <lineage>
        <taxon>Eukaryota</taxon>
        <taxon>Metazoa</taxon>
        <taxon>Ecdysozoa</taxon>
        <taxon>Arthropoda</taxon>
        <taxon>Chelicerata</taxon>
        <taxon>Arachnida</taxon>
        <taxon>Acari</taxon>
        <taxon>Acariformes</taxon>
        <taxon>Sarcoptiformes</taxon>
        <taxon>Astigmata</taxon>
        <taxon>Glycyphagoidea</taxon>
        <taxon>Echimyopodidae</taxon>
        <taxon>Blomia</taxon>
    </lineage>
</organism>
<proteinExistence type="predicted"/>
<evidence type="ECO:0000313" key="1">
    <source>
        <dbReference type="EMBL" id="KAJ6225897.1"/>
    </source>
</evidence>
<gene>
    <name evidence="1" type="ORF">RDWZM_004442</name>
</gene>
<sequence length="53" mass="6244">MAVKWLWYRFDTDFDSPTCSVEFAHTPKMVHQWKAKVNQPSTKSGWQANDARD</sequence>